<comment type="caution">
    <text evidence="2">The sequence shown here is derived from an EMBL/GenBank/DDBJ whole genome shotgun (WGS) entry which is preliminary data.</text>
</comment>
<gene>
    <name evidence="2" type="ORF">M569_17580</name>
</gene>
<evidence type="ECO:0000256" key="1">
    <source>
        <dbReference type="SAM" id="Phobius"/>
    </source>
</evidence>
<keyword evidence="1" id="KW-0812">Transmembrane</keyword>
<protein>
    <submittedName>
        <fullName evidence="2">Uncharacterized protein</fullName>
    </submittedName>
</protein>
<evidence type="ECO:0000313" key="3">
    <source>
        <dbReference type="Proteomes" id="UP000015453"/>
    </source>
</evidence>
<keyword evidence="1" id="KW-1133">Transmembrane helix</keyword>
<dbReference type="AlphaFoldDB" id="S8BRI3"/>
<keyword evidence="1" id="KW-0472">Membrane</keyword>
<feature type="transmembrane region" description="Helical" evidence="1">
    <location>
        <begin position="12"/>
        <end position="32"/>
    </location>
</feature>
<dbReference type="EMBL" id="AUSU01010460">
    <property type="protein sequence ID" value="EPS57240.1"/>
    <property type="molecule type" value="Genomic_DNA"/>
</dbReference>
<name>S8BRI3_9LAMI</name>
<reference evidence="2 3" key="1">
    <citation type="journal article" date="2013" name="BMC Genomics">
        <title>The miniature genome of a carnivorous plant Genlisea aurea contains a low number of genes and short non-coding sequences.</title>
        <authorList>
            <person name="Leushkin E.V."/>
            <person name="Sutormin R.A."/>
            <person name="Nabieva E.R."/>
            <person name="Penin A.A."/>
            <person name="Kondrashov A.S."/>
            <person name="Logacheva M.D."/>
        </authorList>
    </citation>
    <scope>NUCLEOTIDE SEQUENCE [LARGE SCALE GENOMIC DNA]</scope>
</reference>
<proteinExistence type="predicted"/>
<dbReference type="Proteomes" id="UP000015453">
    <property type="component" value="Unassembled WGS sequence"/>
</dbReference>
<accession>S8BRI3</accession>
<sequence length="59" mass="6487">MDYRIRISSLKTLMLCLAIAISGFVISGFILLGRNRTDSSLSGISIEKPERQKVLAFVG</sequence>
<feature type="non-terminal residue" evidence="2">
    <location>
        <position position="59"/>
    </location>
</feature>
<evidence type="ECO:0000313" key="2">
    <source>
        <dbReference type="EMBL" id="EPS57240.1"/>
    </source>
</evidence>
<organism evidence="2 3">
    <name type="scientific">Genlisea aurea</name>
    <dbReference type="NCBI Taxonomy" id="192259"/>
    <lineage>
        <taxon>Eukaryota</taxon>
        <taxon>Viridiplantae</taxon>
        <taxon>Streptophyta</taxon>
        <taxon>Embryophyta</taxon>
        <taxon>Tracheophyta</taxon>
        <taxon>Spermatophyta</taxon>
        <taxon>Magnoliopsida</taxon>
        <taxon>eudicotyledons</taxon>
        <taxon>Gunneridae</taxon>
        <taxon>Pentapetalae</taxon>
        <taxon>asterids</taxon>
        <taxon>lamiids</taxon>
        <taxon>Lamiales</taxon>
        <taxon>Lentibulariaceae</taxon>
        <taxon>Genlisea</taxon>
    </lineage>
</organism>
<keyword evidence="3" id="KW-1185">Reference proteome</keyword>